<name>A0AAE0XV21_9GAST</name>
<dbReference type="Proteomes" id="UP001283361">
    <property type="component" value="Unassembled WGS sequence"/>
</dbReference>
<accession>A0AAE0XV21</accession>
<evidence type="ECO:0000313" key="2">
    <source>
        <dbReference type="Proteomes" id="UP001283361"/>
    </source>
</evidence>
<proteinExistence type="predicted"/>
<organism evidence="1 2">
    <name type="scientific">Elysia crispata</name>
    <name type="common">lettuce slug</name>
    <dbReference type="NCBI Taxonomy" id="231223"/>
    <lineage>
        <taxon>Eukaryota</taxon>
        <taxon>Metazoa</taxon>
        <taxon>Spiralia</taxon>
        <taxon>Lophotrochozoa</taxon>
        <taxon>Mollusca</taxon>
        <taxon>Gastropoda</taxon>
        <taxon>Heterobranchia</taxon>
        <taxon>Euthyneura</taxon>
        <taxon>Panpulmonata</taxon>
        <taxon>Sacoglossa</taxon>
        <taxon>Placobranchoidea</taxon>
        <taxon>Plakobranchidae</taxon>
        <taxon>Elysia</taxon>
    </lineage>
</organism>
<gene>
    <name evidence="1" type="ORF">RRG08_039369</name>
</gene>
<keyword evidence="2" id="KW-1185">Reference proteome</keyword>
<sequence length="95" mass="10954">MASYQIFHKISTYFTADLVKCRQEDSDTVSLAQARVVEIQRNLNHHCVRNIKLTGISSWQDELGYELSITCLGKDLHLLILLLLLPQVDYYLSLE</sequence>
<dbReference type="EMBL" id="JAWDGP010007472">
    <property type="protein sequence ID" value="KAK3716574.1"/>
    <property type="molecule type" value="Genomic_DNA"/>
</dbReference>
<protein>
    <submittedName>
        <fullName evidence="1">Uncharacterized protein</fullName>
    </submittedName>
</protein>
<reference evidence="1" key="1">
    <citation type="journal article" date="2023" name="G3 (Bethesda)">
        <title>A reference genome for the long-term kleptoplast-retaining sea slug Elysia crispata morphotype clarki.</title>
        <authorList>
            <person name="Eastman K.E."/>
            <person name="Pendleton A.L."/>
            <person name="Shaikh M.A."/>
            <person name="Suttiyut T."/>
            <person name="Ogas R."/>
            <person name="Tomko P."/>
            <person name="Gavelis G."/>
            <person name="Widhalm J.R."/>
            <person name="Wisecaver J.H."/>
        </authorList>
    </citation>
    <scope>NUCLEOTIDE SEQUENCE</scope>
    <source>
        <strain evidence="1">ECLA1</strain>
    </source>
</reference>
<evidence type="ECO:0000313" key="1">
    <source>
        <dbReference type="EMBL" id="KAK3716574.1"/>
    </source>
</evidence>
<dbReference type="AlphaFoldDB" id="A0AAE0XV21"/>
<comment type="caution">
    <text evidence="1">The sequence shown here is derived from an EMBL/GenBank/DDBJ whole genome shotgun (WGS) entry which is preliminary data.</text>
</comment>